<protein>
    <submittedName>
        <fullName evidence="3">Uncharacterized protein</fullName>
    </submittedName>
</protein>
<feature type="signal peptide" evidence="2">
    <location>
        <begin position="1"/>
        <end position="19"/>
    </location>
</feature>
<keyword evidence="2" id="KW-0732">Signal</keyword>
<dbReference type="AlphaFoldDB" id="A0A5B9WB75"/>
<reference evidence="3 4" key="1">
    <citation type="submission" date="2019-08" db="EMBL/GenBank/DDBJ databases">
        <title>Deep-cultivation of Planctomycetes and their phenomic and genomic characterization uncovers novel biology.</title>
        <authorList>
            <person name="Wiegand S."/>
            <person name="Jogler M."/>
            <person name="Boedeker C."/>
            <person name="Pinto D."/>
            <person name="Vollmers J."/>
            <person name="Rivas-Marin E."/>
            <person name="Kohn T."/>
            <person name="Peeters S.H."/>
            <person name="Heuer A."/>
            <person name="Rast P."/>
            <person name="Oberbeckmann S."/>
            <person name="Bunk B."/>
            <person name="Jeske O."/>
            <person name="Meyerdierks A."/>
            <person name="Storesund J.E."/>
            <person name="Kallscheuer N."/>
            <person name="Luecker S."/>
            <person name="Lage O.M."/>
            <person name="Pohl T."/>
            <person name="Merkel B.J."/>
            <person name="Hornburger P."/>
            <person name="Mueller R.-W."/>
            <person name="Bruemmer F."/>
            <person name="Labrenz M."/>
            <person name="Spormann A.M."/>
            <person name="Op den Camp H."/>
            <person name="Overmann J."/>
            <person name="Amann R."/>
            <person name="Jetten M.S.M."/>
            <person name="Mascher T."/>
            <person name="Medema M.H."/>
            <person name="Devos D.P."/>
            <person name="Kaster A.-K."/>
            <person name="Ovreas L."/>
            <person name="Rohde M."/>
            <person name="Galperin M.Y."/>
            <person name="Jogler C."/>
        </authorList>
    </citation>
    <scope>NUCLEOTIDE SEQUENCE [LARGE SCALE GENOMIC DNA]</scope>
    <source>
        <strain evidence="3 4">OJF2</strain>
    </source>
</reference>
<feature type="compositionally biased region" description="Low complexity" evidence="1">
    <location>
        <begin position="150"/>
        <end position="164"/>
    </location>
</feature>
<dbReference type="EMBL" id="CP042997">
    <property type="protein sequence ID" value="QEH37519.1"/>
    <property type="molecule type" value="Genomic_DNA"/>
</dbReference>
<gene>
    <name evidence="3" type="ORF">OJF2_61100</name>
</gene>
<feature type="compositionally biased region" description="Gly residues" evidence="1">
    <location>
        <begin position="229"/>
        <end position="255"/>
    </location>
</feature>
<feature type="compositionally biased region" description="Low complexity" evidence="1">
    <location>
        <begin position="29"/>
        <end position="75"/>
    </location>
</feature>
<feature type="compositionally biased region" description="Gly residues" evidence="1">
    <location>
        <begin position="202"/>
        <end position="213"/>
    </location>
</feature>
<feature type="compositionally biased region" description="Gly residues" evidence="1">
    <location>
        <begin position="129"/>
        <end position="149"/>
    </location>
</feature>
<feature type="compositionally biased region" description="Low complexity" evidence="1">
    <location>
        <begin position="214"/>
        <end position="228"/>
    </location>
</feature>
<evidence type="ECO:0000313" key="4">
    <source>
        <dbReference type="Proteomes" id="UP000324233"/>
    </source>
</evidence>
<feature type="region of interest" description="Disordered" evidence="1">
    <location>
        <begin position="29"/>
        <end position="167"/>
    </location>
</feature>
<evidence type="ECO:0000313" key="3">
    <source>
        <dbReference type="EMBL" id="QEH37519.1"/>
    </source>
</evidence>
<dbReference type="Proteomes" id="UP000324233">
    <property type="component" value="Chromosome"/>
</dbReference>
<feature type="chain" id="PRO_5022989417" evidence="2">
    <location>
        <begin position="20"/>
        <end position="401"/>
    </location>
</feature>
<name>A0A5B9WB75_9BACT</name>
<dbReference type="RefSeq" id="WP_148597067.1">
    <property type="nucleotide sequence ID" value="NZ_CP042997.1"/>
</dbReference>
<sequence length="401" mass="38184" precursor="true">MRPWINWLAGAGLAAACMASGGCGGGDVPDPGSDAAAANDAAPAGEGAPQPESTPPAAAAPVAPVASGPAAPAAGDDGKAGDEPTAASDAAPAATGAASAKAEGGSTTAEMLALATASQPAPPSSGAGDAQGQGGGAPSAYPGAGGSGGPMSSSYPNSGSRGPAGYPGAGGGAPSGYPGAAGGSGPMASAYPGMGGNRSNGPAGYPGAGGSGGPMSSSYPNSGSRGPSGYPGAGGSGAPTGYPGGPGGMMGGSNPGGNQDNGPATTETPEGAVRAFLKAVAGKDRDGLMEATALRAAQTNNPVESVSPKNAEFFGKILDGSISDTELDDLNKKFDGYKIAGVNAVKSTGKLGIYIQKTTDDGDTHRRTITVRKEKKGWGVMDIGGEILFKGMGGQRRTSKR</sequence>
<proteinExistence type="predicted"/>
<accession>A0A5B9WB75</accession>
<dbReference type="PROSITE" id="PS51257">
    <property type="entry name" value="PROKAR_LIPOPROTEIN"/>
    <property type="match status" value="1"/>
</dbReference>
<evidence type="ECO:0000256" key="1">
    <source>
        <dbReference type="SAM" id="MobiDB-lite"/>
    </source>
</evidence>
<evidence type="ECO:0000256" key="2">
    <source>
        <dbReference type="SAM" id="SignalP"/>
    </source>
</evidence>
<dbReference type="KEGG" id="agv:OJF2_61100"/>
<dbReference type="OrthoDB" id="291258at2"/>
<feature type="compositionally biased region" description="Low complexity" evidence="1">
    <location>
        <begin position="83"/>
        <end position="109"/>
    </location>
</feature>
<feature type="region of interest" description="Disordered" evidence="1">
    <location>
        <begin position="202"/>
        <end position="268"/>
    </location>
</feature>
<keyword evidence="4" id="KW-1185">Reference proteome</keyword>
<organism evidence="3 4">
    <name type="scientific">Aquisphaera giovannonii</name>
    <dbReference type="NCBI Taxonomy" id="406548"/>
    <lineage>
        <taxon>Bacteria</taxon>
        <taxon>Pseudomonadati</taxon>
        <taxon>Planctomycetota</taxon>
        <taxon>Planctomycetia</taxon>
        <taxon>Isosphaerales</taxon>
        <taxon>Isosphaeraceae</taxon>
        <taxon>Aquisphaera</taxon>
    </lineage>
</organism>